<sequence length="278" mass="30924">MMDAMLAKENGWRYSSQAPHKTGAGIGTPLTTIAHNRAFAVFLCVKHGHIRIMVGRAGQPQGWPVPMVAGSSNPVRLTTYEFGTSRGEFIKLTIEDAIMATIPALSHPQVTVENGRAVTTSVAVAEYFGKRHDNVIQKIKLLDCSSEFNALNFKDVTYTDAKGEKRPAYQITKNGFVFLVMGFTGKKAAAFKEAYIAEFDRMENELRPSSDCLIKGDTRTVVVHFDEAGNVTSTERVSDDAIVTTISQFKFWMEKNGWLVIHRDDIRKMTVEQLVSLK</sequence>
<organism evidence="1">
    <name type="scientific">Salmonella enterica I</name>
    <dbReference type="NCBI Taxonomy" id="59201"/>
    <lineage>
        <taxon>Bacteria</taxon>
        <taxon>Pseudomonadati</taxon>
        <taxon>Pseudomonadota</taxon>
        <taxon>Gammaproteobacteria</taxon>
        <taxon>Enterobacterales</taxon>
        <taxon>Enterobacteriaceae</taxon>
        <taxon>Salmonella</taxon>
    </lineage>
</organism>
<dbReference type="Proteomes" id="UP000839671">
    <property type="component" value="Unassembled WGS sequence"/>
</dbReference>
<dbReference type="EMBL" id="AAAATI010000020">
    <property type="protein sequence ID" value="EAA1978835.1"/>
    <property type="molecule type" value="Genomic_DNA"/>
</dbReference>
<dbReference type="NCBIfam" id="TIGR02681">
    <property type="entry name" value="phage_pRha"/>
    <property type="match status" value="1"/>
</dbReference>
<dbReference type="InterPro" id="IPR014054">
    <property type="entry name" value="Phage_regulatory_Rha"/>
</dbReference>
<gene>
    <name evidence="1" type="ORF">DM051_16340</name>
</gene>
<evidence type="ECO:0000313" key="1">
    <source>
        <dbReference type="EMBL" id="EAA1978835.1"/>
    </source>
</evidence>
<proteinExistence type="predicted"/>
<protein>
    <submittedName>
        <fullName evidence="1">Transcriptional regulator</fullName>
    </submittedName>
</protein>
<accession>A0A3T7S106</accession>
<dbReference type="Pfam" id="PF10554">
    <property type="entry name" value="Phage_ASH"/>
    <property type="match status" value="1"/>
</dbReference>
<name>A0A3T7S106_SALET</name>
<reference evidence="1" key="1">
    <citation type="submission" date="2018-06" db="EMBL/GenBank/DDBJ databases">
        <authorList>
            <person name="Ashton P.M."/>
            <person name="Dallman T."/>
            <person name="Nair S."/>
            <person name="De Pinna E."/>
            <person name="Peters T."/>
            <person name="Grant K."/>
        </authorList>
    </citation>
    <scope>NUCLEOTIDE SEQUENCE [LARGE SCALE GENOMIC DNA]</scope>
    <source>
        <strain evidence="1">310211</strain>
    </source>
</reference>
<comment type="caution">
    <text evidence="1">The sequence shown here is derived from an EMBL/GenBank/DDBJ whole genome shotgun (WGS) entry which is preliminary data.</text>
</comment>
<dbReference type="Pfam" id="PF09669">
    <property type="entry name" value="Phage_pRha"/>
    <property type="match status" value="1"/>
</dbReference>
<dbReference type="InterPro" id="IPR018880">
    <property type="entry name" value="Phage_P4_Ash"/>
</dbReference>
<dbReference type="AlphaFoldDB" id="A0A3T7S106"/>